<evidence type="ECO:0000313" key="1">
    <source>
        <dbReference type="EMBL" id="KAE8346092.1"/>
    </source>
</evidence>
<dbReference type="AlphaFoldDB" id="A0A5N6YKN8"/>
<accession>A0A5N6YKN8</accession>
<reference evidence="1" key="1">
    <citation type="submission" date="2019-04" db="EMBL/GenBank/DDBJ databases">
        <title>Friends and foes A comparative genomics study of 23 Aspergillus species from section Flavi.</title>
        <authorList>
            <consortium name="DOE Joint Genome Institute"/>
            <person name="Kjaerbolling I."/>
            <person name="Vesth T."/>
            <person name="Frisvad J.C."/>
            <person name="Nybo J.L."/>
            <person name="Theobald S."/>
            <person name="Kildgaard S."/>
            <person name="Isbrandt T."/>
            <person name="Kuo A."/>
            <person name="Sato A."/>
            <person name="Lyhne E.K."/>
            <person name="Kogle M.E."/>
            <person name="Wiebenga A."/>
            <person name="Kun R.S."/>
            <person name="Lubbers R.J."/>
            <person name="Makela M.R."/>
            <person name="Barry K."/>
            <person name="Chovatia M."/>
            <person name="Clum A."/>
            <person name="Daum C."/>
            <person name="Haridas S."/>
            <person name="He G."/>
            <person name="LaButti K."/>
            <person name="Lipzen A."/>
            <person name="Mondo S."/>
            <person name="Riley R."/>
            <person name="Salamov A."/>
            <person name="Simmons B.A."/>
            <person name="Magnuson J.K."/>
            <person name="Henrissat B."/>
            <person name="Mortensen U.H."/>
            <person name="Larsen T.O."/>
            <person name="Devries R.P."/>
            <person name="Grigoriev I.V."/>
            <person name="Machida M."/>
            <person name="Baker S.E."/>
            <person name="Andersen M.R."/>
        </authorList>
    </citation>
    <scope>NUCLEOTIDE SEQUENCE</scope>
    <source>
        <strain evidence="1">CBS 117612</strain>
    </source>
</reference>
<gene>
    <name evidence="1" type="ORF">BDV24DRAFT_158889</name>
</gene>
<dbReference type="EMBL" id="ML737117">
    <property type="protein sequence ID" value="KAE8346092.1"/>
    <property type="molecule type" value="Genomic_DNA"/>
</dbReference>
<sequence length="478" mass="53720">MNRSTSSPTELCLGVAVDHRIRSLFKPIRIQTQVRMQGDDSHAQLLKNLARGRTDRYISKDEIDMTLELSGPQTVGGITVVLQQPARFHPYSKGLEAVLDYSATLSTIDKAFSAVSCGTISIRSSTLSLIDSLPYVGPDDDISSEEKKRVRRVTSHVIIRKDPDVVLCMWRQAENGEITLAMSKFRSLGVGRDFDRPTITLRPGSVAERVNSFHPSFAINYNPYDSCFRQLLLLNVAKACRVYEGTWSEEEWMNDLKKRCRDEARAGINLCKADLKYCGSHLNSQLDQIREWTVHLVVGNQSSQTKDMYNDPLGERLSERFNDASLCLRERYQDTAISPDDITPENRMEISTGGMQCYKLLTGIICAIRGHRRISNGTSCGVYDPDSLKGLINSLTVPRSPAHRNLWTILGRFLENLNLSFTKADRGKAYTFSFKDISDLFLSVAADVENMLQDLLRNGDGQAVEIQGLEDRMAGMRM</sequence>
<organism evidence="1">
    <name type="scientific">Aspergillus arachidicola</name>
    <dbReference type="NCBI Taxonomy" id="656916"/>
    <lineage>
        <taxon>Eukaryota</taxon>
        <taxon>Fungi</taxon>
        <taxon>Dikarya</taxon>
        <taxon>Ascomycota</taxon>
        <taxon>Pezizomycotina</taxon>
        <taxon>Eurotiomycetes</taxon>
        <taxon>Eurotiomycetidae</taxon>
        <taxon>Eurotiales</taxon>
        <taxon>Aspergillaceae</taxon>
        <taxon>Aspergillus</taxon>
        <taxon>Aspergillus subgen. Circumdati</taxon>
    </lineage>
</organism>
<dbReference type="OrthoDB" id="4498459at2759"/>
<protein>
    <submittedName>
        <fullName evidence="1">Uncharacterized protein</fullName>
    </submittedName>
</protein>
<dbReference type="Proteomes" id="UP000325558">
    <property type="component" value="Unassembled WGS sequence"/>
</dbReference>
<name>A0A5N6YKN8_9EURO</name>
<proteinExistence type="predicted"/>